<organism evidence="2 3">
    <name type="scientific">Acidovorax delafieldii 2AN</name>
    <dbReference type="NCBI Taxonomy" id="573060"/>
    <lineage>
        <taxon>Bacteria</taxon>
        <taxon>Pseudomonadati</taxon>
        <taxon>Pseudomonadota</taxon>
        <taxon>Betaproteobacteria</taxon>
        <taxon>Burkholderiales</taxon>
        <taxon>Comamonadaceae</taxon>
        <taxon>Acidovorax</taxon>
    </lineage>
</organism>
<evidence type="ECO:0000313" key="3">
    <source>
        <dbReference type="Proteomes" id="UP000003856"/>
    </source>
</evidence>
<dbReference type="Proteomes" id="UP000003856">
    <property type="component" value="Unassembled WGS sequence"/>
</dbReference>
<name>C5SZR3_ACIDE</name>
<evidence type="ECO:0000313" key="2">
    <source>
        <dbReference type="EMBL" id="EER62229.1"/>
    </source>
</evidence>
<comment type="caution">
    <text evidence="2">The sequence shown here is derived from an EMBL/GenBank/DDBJ whole genome shotgun (WGS) entry which is preliminary data.</text>
</comment>
<accession>C5SZR3</accession>
<dbReference type="AlphaFoldDB" id="C5SZR3"/>
<sequence>MMRSLKIFAMAALGFLAACGGGGGSSGSTSEPYSITLRSVKAQLPLNISHQVANLGAYAPYTTTLYVEARQGALPVPGGTEVFGCNIVQGLDSGALYYLDGKAEHEDENKNPKAYRSVALDANTGAASFHFHAGDQAGTARIICSITDPRDKQIRSASVDIAVGGNANGKPASVRAVTQAPGFLGSRDNLWNLRNNVGLQAFLMDDANQPVPNASAANLQVSIRPFGASAGARLLSGAQSGSVLQVNTSGGVGSFSLSSGANSGIILLELVTDRFDNNVANGIQDAVYSLTAVSVVDAVAATPLTFAATDINVPNTLPFAYALSATGGVAPYTWSATGSLPPGLALNSSGVIAGTPLAAPGDYNIAVTVVDAVGARVTSNLKLTVAGALPLDPLVFTVNGCGGDVNVACPLPSATGDSLYQYAFSASGGDPTKGIAWTISATKPTWLSVAQVGNNGVISGKPPVPATATDCVAAEFFVTATQAPATVTRKVSIKVTGGVCP</sequence>
<reference evidence="2 3" key="1">
    <citation type="submission" date="2009-05" db="EMBL/GenBank/DDBJ databases">
        <title>The draft genome of Acidovorax delafieldii 2AN.</title>
        <authorList>
            <consortium name="US DOE Joint Genome Institute (JGI-PGF)"/>
            <person name="Lucas S."/>
            <person name="Copeland A."/>
            <person name="Lapidus A."/>
            <person name="Glavina del Rio T."/>
            <person name="Tice H."/>
            <person name="Bruce D."/>
            <person name="Goodwin L."/>
            <person name="Pitluck S."/>
            <person name="Larimer F."/>
            <person name="Land M.L."/>
            <person name="Hauser L."/>
            <person name="Shelobolina E.S."/>
            <person name="Picardal F."/>
            <person name="Roden E."/>
            <person name="Emerson D."/>
        </authorList>
    </citation>
    <scope>NUCLEOTIDE SEQUENCE [LARGE SCALE GENOMIC DNA]</scope>
    <source>
        <strain evidence="2 3">2AN</strain>
    </source>
</reference>
<proteinExistence type="predicted"/>
<dbReference type="Pfam" id="PF05345">
    <property type="entry name" value="He_PIG"/>
    <property type="match status" value="1"/>
</dbReference>
<dbReference type="EMBL" id="ACQT01000002">
    <property type="protein sequence ID" value="EER62229.1"/>
    <property type="molecule type" value="Genomic_DNA"/>
</dbReference>
<evidence type="ECO:0000256" key="1">
    <source>
        <dbReference type="SAM" id="SignalP"/>
    </source>
</evidence>
<feature type="chain" id="PRO_5002956852" evidence="1">
    <location>
        <begin position="21"/>
        <end position="501"/>
    </location>
</feature>
<dbReference type="GO" id="GO:0005509">
    <property type="term" value="F:calcium ion binding"/>
    <property type="evidence" value="ECO:0007669"/>
    <property type="project" value="InterPro"/>
</dbReference>
<dbReference type="SUPFAM" id="SSF49313">
    <property type="entry name" value="Cadherin-like"/>
    <property type="match status" value="1"/>
</dbReference>
<keyword evidence="1" id="KW-0732">Signal</keyword>
<dbReference type="PATRIC" id="fig|573060.9.peg.5029"/>
<feature type="signal peptide" evidence="1">
    <location>
        <begin position="1"/>
        <end position="20"/>
    </location>
</feature>
<dbReference type="InterPro" id="IPR015919">
    <property type="entry name" value="Cadherin-like_sf"/>
</dbReference>
<dbReference type="PROSITE" id="PS51257">
    <property type="entry name" value="PROKAR_LIPOPROTEIN"/>
    <property type="match status" value="1"/>
</dbReference>
<dbReference type="InterPro" id="IPR013783">
    <property type="entry name" value="Ig-like_fold"/>
</dbReference>
<dbReference type="OrthoDB" id="5730733at2"/>
<keyword evidence="3" id="KW-1185">Reference proteome</keyword>
<dbReference type="Gene3D" id="2.60.40.10">
    <property type="entry name" value="Immunoglobulins"/>
    <property type="match status" value="2"/>
</dbReference>
<protein>
    <submittedName>
        <fullName evidence="2">Ig family protein</fullName>
    </submittedName>
</protein>
<dbReference type="GO" id="GO:0016020">
    <property type="term" value="C:membrane"/>
    <property type="evidence" value="ECO:0007669"/>
    <property type="project" value="InterPro"/>
</dbReference>
<gene>
    <name evidence="2" type="ORF">AcdelDRAFT_0143</name>
</gene>